<protein>
    <submittedName>
        <fullName evidence="1">Uncharacterized protein</fullName>
    </submittedName>
</protein>
<proteinExistence type="predicted"/>
<reference evidence="1" key="1">
    <citation type="submission" date="2014-09" db="EMBL/GenBank/DDBJ databases">
        <authorList>
            <person name="Magalhaes I.L.F."/>
            <person name="Oliveira U."/>
            <person name="Santos F.R."/>
            <person name="Vidigal T.H.D.A."/>
            <person name="Brescovit A.D."/>
            <person name="Santos A.J."/>
        </authorList>
    </citation>
    <scope>NUCLEOTIDE SEQUENCE</scope>
    <source>
        <tissue evidence="1">Shoot tissue taken approximately 20 cm above the soil surface</tissue>
    </source>
</reference>
<accession>A0A0A8ZQF3</accession>
<organism evidence="1">
    <name type="scientific">Arundo donax</name>
    <name type="common">Giant reed</name>
    <name type="synonym">Donax arundinaceus</name>
    <dbReference type="NCBI Taxonomy" id="35708"/>
    <lineage>
        <taxon>Eukaryota</taxon>
        <taxon>Viridiplantae</taxon>
        <taxon>Streptophyta</taxon>
        <taxon>Embryophyta</taxon>
        <taxon>Tracheophyta</taxon>
        <taxon>Spermatophyta</taxon>
        <taxon>Magnoliopsida</taxon>
        <taxon>Liliopsida</taxon>
        <taxon>Poales</taxon>
        <taxon>Poaceae</taxon>
        <taxon>PACMAD clade</taxon>
        <taxon>Arundinoideae</taxon>
        <taxon>Arundineae</taxon>
        <taxon>Arundo</taxon>
    </lineage>
</organism>
<dbReference type="AlphaFoldDB" id="A0A0A8ZQF3"/>
<evidence type="ECO:0000313" key="1">
    <source>
        <dbReference type="EMBL" id="JAD41026.1"/>
    </source>
</evidence>
<reference evidence="1" key="2">
    <citation type="journal article" date="2015" name="Data Brief">
        <title>Shoot transcriptome of the giant reed, Arundo donax.</title>
        <authorList>
            <person name="Barrero R.A."/>
            <person name="Guerrero F.D."/>
            <person name="Moolhuijzen P."/>
            <person name="Goolsby J.A."/>
            <person name="Tidwell J."/>
            <person name="Bellgard S.E."/>
            <person name="Bellgard M.I."/>
        </authorList>
    </citation>
    <scope>NUCLEOTIDE SEQUENCE</scope>
    <source>
        <tissue evidence="1">Shoot tissue taken approximately 20 cm above the soil surface</tissue>
    </source>
</reference>
<sequence>MQSTFMSLFSYYPMLVG</sequence>
<name>A0A0A8ZQF3_ARUDO</name>
<dbReference type="EMBL" id="GBRH01256869">
    <property type="protein sequence ID" value="JAD41026.1"/>
    <property type="molecule type" value="Transcribed_RNA"/>
</dbReference>